<feature type="compositionally biased region" description="Low complexity" evidence="1">
    <location>
        <begin position="915"/>
        <end position="927"/>
    </location>
</feature>
<feature type="region of interest" description="Disordered" evidence="1">
    <location>
        <begin position="614"/>
        <end position="633"/>
    </location>
</feature>
<dbReference type="VEuPathDB" id="TriTrypDB:LDHU3_30.1890"/>
<dbReference type="VEuPathDB" id="TriTrypDB:LdCL_300020200"/>
<sequence length="1982" mass="216383">MYLAPGHTSKSDVVAREVLDRPPSDVAPGPRVIGVDAAPHHPMRGTKGLPDRAGAILHEWLHDKYLACASDEDTSTWHSADGATGTPPHATPALDCLVCKGGAVTTARSTTRCPLADEANLLTNKQQPPGKLSHVVKLLIDRPASFAPHRVLRRPCATPFKPLTMGGLEVAPREAYCGPAPGVDEIHCGSVEAAPMQPGDDPAPDRAPRQAQCLRALRSRAWLGRSRRPHDGALRRFDVDPHLTRWALFMIVVGSLSVELNKTPGLHHAPFADALALLTRSSDKVAARATVQSALWRVGHWTLERFRQRPIARSHLEVDRCSCLLALHLQPMPRTGRHVSEVIEAATAGLARLRVVCWRKCGRSAALLCSCCTALLEPELLYGATVWWDRASRSCSRSLEDLHVEAAAAIVGTAMCSESRDLPEEADPLPLDSTVLLRRTRLCLSSTARGGFLVHLARQAHTPDAGAATALRQLSCGHAGIGPCGLRMHTPPSCAAAARASHGSLSLASDDKLARSATPEEPTPTAWITDLVTDDATRDGKRYLAAAAPHQRNKGAGAHETTGHHPRPAPRRRLTRTFGLLQRWVTGRVEMVCRWRAAHTQAGVVPMAQDTTRLQPSCHSDAGPPSPATAVDDATRDGKRYLAAAAPHQRNKGAGAHETTGHHPRPAPRRQRLRSNGFDITANKDHEAVHLSHTRCQQRIGSFDRRPLLPPPLTPCSIGGTPFAYLLQRIIVGKAEELSHMRREALEFLCNVAVGDSTTRRHGNATEEAKTRERRMREALLKTYLFLRSQGVDVTAWWERYYTAFIRPSTVEHPSSEGMIVTAAADARGVKRVAASPVTADCSPDAEWNGATPPPPLYWKLDRGLRHTFSTYATASHRGDVFAVPLPSFEEPAPCWVAPAKTQTDASERGSDGVPASTSATAAALASPPTRQSVWIPVWLIRHLPFFPIPFPSANAEGEPRRGRSAEMRYNDAAFASADSPLTSHDPDSCMAEENERVLLQRDGEPETTEADCLLSRQDADQLDKEWGHPFFDGLHSVSDIGNWSPRHATLTTSSGNHGTVAHDIISVQALWHQRVRESSTFALDLEFSTGCPPTNATTTTGALSGAATAEWPSPLFSWKLRSTHWRTLSSFWATKADPASSLAADYSFPLDAYPLLRYRSFLRARAGHTAISTCKPHLHPFSEGSILNRLEKDTTSQKWIRYPFRPCGAAQQRTHWNAQPPAHSWIGEEGPLDRMPPTAAAGDAPYTSKVSVAAQRASVFHVLQRKSCVERVAFFGVHYVSVDATALSCLFDSTVCVRHAVPLGVTGAVFKAGLRSTRYRQQHSCLPDGQQRMLTVEDDQSGAYAVTHRFSNRRTEPRLPLFAAAMKKLEAAEAAAAAPVNPQDKAAATPGGGGELGSTAGAAPWLARLRAIRNERERGKCEPQASQMERVVKMRTSHRSVFFLFQSPYWVEVAELYERWGVRVAPGTEVLFSKGLEACTWAGSQCLLSLIAPGAAPRPRPGGACAWTYRTLCERAAAVQRVSNLWIAESVIERFKWTLRTAPAPPRPDMSDSSGLGGPEGGRDEVLRAVLPLHDIESSKFQETLRDELHSEVLHRHFHERIDSPQHADSCKNTATSSTPRSTSQNTPTRVAFFTPSRPPPPPCEPPVVEGVPFPSLSRRTAQPHVCVVHSSCVAEQAELTFVAAFSPVVLLLRVPDLTSRDWGFDTWEAAKRRAATASRTVETRVTGSVNDGDGVGSRAGARAERPLSSYKDLDVEVGDEDDQAFDASLADDGASAAGSEALLEKRARLMYMKAMRRKRLLYAAPWRSTRLSFESRLDLSHLALRKGYSAENANRWVSLDFLRDEPRVRAARTDMVAPKVDTQGVGEPQIPRPNFASDPAVAASSAERQAKTSSRSRSITGIRVDVLFYSQDEPGGSSGLSANGGYIEYDHGMCSHDNCATDDCSGVTRVMKIALVNYEELEWPESVVSSSKQQWVWKNL</sequence>
<dbReference type="VEuPathDB" id="TriTrypDB:LDHU3_30.1920"/>
<feature type="region of interest" description="Disordered" evidence="1">
    <location>
        <begin position="901"/>
        <end position="927"/>
    </location>
</feature>
<feature type="compositionally biased region" description="Low complexity" evidence="1">
    <location>
        <begin position="1379"/>
        <end position="1390"/>
    </location>
</feature>
<dbReference type="VEuPathDB" id="TriTrypDB:LdCL_300020100"/>
<organism evidence="2 3">
    <name type="scientific">Leishmania donovani</name>
    <dbReference type="NCBI Taxonomy" id="5661"/>
    <lineage>
        <taxon>Eukaryota</taxon>
        <taxon>Discoba</taxon>
        <taxon>Euglenozoa</taxon>
        <taxon>Kinetoplastea</taxon>
        <taxon>Metakinetoplastina</taxon>
        <taxon>Trypanosomatida</taxon>
        <taxon>Trypanosomatidae</taxon>
        <taxon>Leishmaniinae</taxon>
        <taxon>Leishmania</taxon>
    </lineage>
</organism>
<feature type="region of interest" description="Disordered" evidence="1">
    <location>
        <begin position="645"/>
        <end position="673"/>
    </location>
</feature>
<feature type="region of interest" description="Disordered" evidence="1">
    <location>
        <begin position="1715"/>
        <end position="1745"/>
    </location>
</feature>
<feature type="region of interest" description="Disordered" evidence="1">
    <location>
        <begin position="546"/>
        <end position="574"/>
    </location>
</feature>
<gene>
    <name evidence="2" type="ORF">CGC20_7010</name>
</gene>
<comment type="caution">
    <text evidence="2">The sequence shown here is derived from an EMBL/GenBank/DDBJ whole genome shotgun (WGS) entry which is preliminary data.</text>
</comment>
<proteinExistence type="predicted"/>
<dbReference type="Proteomes" id="UP000318821">
    <property type="component" value="Unassembled WGS sequence"/>
</dbReference>
<name>A0A504X648_LEIDO</name>
<protein>
    <submittedName>
        <fullName evidence="2">Uncharacterized protein</fullName>
    </submittedName>
</protein>
<reference evidence="3" key="1">
    <citation type="submission" date="2019-02" db="EMBL/GenBank/DDBJ databases">
        <title>FDA dAtabase for Regulatory Grade micrObial Sequences (FDA-ARGOS): Supporting development and validation of Infectious Disease Dx tests.</title>
        <authorList>
            <person name="Duncan R."/>
            <person name="Fisher C."/>
            <person name="Tallon L."/>
            <person name="Sadzewicz L."/>
            <person name="Sengamalay N."/>
            <person name="Ott S."/>
            <person name="Godinez A."/>
            <person name="Nagaraj S."/>
            <person name="Vavikolanu K."/>
            <person name="Vyas G."/>
            <person name="Nadendla S."/>
            <person name="Aluvathingal J."/>
            <person name="Sichtig H."/>
        </authorList>
    </citation>
    <scope>NUCLEOTIDE SEQUENCE [LARGE SCALE GENOMIC DNA]</scope>
    <source>
        <strain evidence="3">FDAARGOS_360</strain>
    </source>
</reference>
<feature type="region of interest" description="Disordered" evidence="1">
    <location>
        <begin position="1543"/>
        <end position="1564"/>
    </location>
</feature>
<accession>A0A504X648</accession>
<feature type="region of interest" description="Disordered" evidence="1">
    <location>
        <begin position="1379"/>
        <end position="1398"/>
    </location>
</feature>
<feature type="compositionally biased region" description="Basic residues" evidence="1">
    <location>
        <begin position="662"/>
        <end position="673"/>
    </location>
</feature>
<feature type="compositionally biased region" description="Basic residues" evidence="1">
    <location>
        <begin position="564"/>
        <end position="574"/>
    </location>
</feature>
<feature type="compositionally biased region" description="Polar residues" evidence="1">
    <location>
        <begin position="1612"/>
        <end position="1629"/>
    </location>
</feature>
<dbReference type="VEuPathDB" id="TriTrypDB:LdBPK_301500.1"/>
<evidence type="ECO:0000256" key="1">
    <source>
        <dbReference type="SAM" id="MobiDB-lite"/>
    </source>
</evidence>
<feature type="region of interest" description="Disordered" evidence="1">
    <location>
        <begin position="1605"/>
        <end position="1629"/>
    </location>
</feature>
<evidence type="ECO:0000313" key="2">
    <source>
        <dbReference type="EMBL" id="TPP43368.1"/>
    </source>
</evidence>
<dbReference type="EMBL" id="RHLD01000008">
    <property type="protein sequence ID" value="TPP43368.1"/>
    <property type="molecule type" value="Genomic_DNA"/>
</dbReference>
<feature type="region of interest" description="Disordered" evidence="1">
    <location>
        <begin position="1863"/>
        <end position="1898"/>
    </location>
</feature>
<evidence type="ECO:0000313" key="3">
    <source>
        <dbReference type="Proteomes" id="UP000318821"/>
    </source>
</evidence>
<dbReference type="VEuPathDB" id="TriTrypDB:LdCL_300020000"/>